<keyword evidence="4 6" id="KW-1133">Transmembrane helix</keyword>
<feature type="transmembrane region" description="Helical" evidence="6">
    <location>
        <begin position="546"/>
        <end position="566"/>
    </location>
</feature>
<dbReference type="PANTHER" id="PTHR33406">
    <property type="entry name" value="MEMBRANE PROTEIN MJ1562-RELATED"/>
    <property type="match status" value="1"/>
</dbReference>
<evidence type="ECO:0000256" key="2">
    <source>
        <dbReference type="ARBA" id="ARBA00022475"/>
    </source>
</evidence>
<evidence type="ECO:0000313" key="8">
    <source>
        <dbReference type="EMBL" id="QBK26889.1"/>
    </source>
</evidence>
<keyword evidence="5 6" id="KW-0472">Membrane</keyword>
<dbReference type="Proteomes" id="UP000291151">
    <property type="component" value="Chromosome"/>
</dbReference>
<feature type="transmembrane region" description="Helical" evidence="6">
    <location>
        <begin position="681"/>
        <end position="700"/>
    </location>
</feature>
<name>A0A4P6UU59_9BACL</name>
<keyword evidence="2" id="KW-1003">Cell membrane</keyword>
<evidence type="ECO:0000256" key="5">
    <source>
        <dbReference type="ARBA" id="ARBA00023136"/>
    </source>
</evidence>
<organism evidence="8 9">
    <name type="scientific">Ureibacillus thermophilus</name>
    <dbReference type="NCBI Taxonomy" id="367743"/>
    <lineage>
        <taxon>Bacteria</taxon>
        <taxon>Bacillati</taxon>
        <taxon>Bacillota</taxon>
        <taxon>Bacilli</taxon>
        <taxon>Bacillales</taxon>
        <taxon>Caryophanaceae</taxon>
        <taxon>Ureibacillus</taxon>
    </lineage>
</organism>
<gene>
    <name evidence="8" type="ORF">DKZ56_14185</name>
</gene>
<feature type="transmembrane region" description="Helical" evidence="6">
    <location>
        <begin position="603"/>
        <end position="621"/>
    </location>
</feature>
<dbReference type="GO" id="GO:0005886">
    <property type="term" value="C:plasma membrane"/>
    <property type="evidence" value="ECO:0007669"/>
    <property type="project" value="UniProtKB-SubCell"/>
</dbReference>
<feature type="transmembrane region" description="Helical" evidence="6">
    <location>
        <begin position="185"/>
        <end position="210"/>
    </location>
</feature>
<accession>A0A4P6UU59</accession>
<dbReference type="InterPro" id="IPR050545">
    <property type="entry name" value="Mycobact_MmpL"/>
</dbReference>
<evidence type="ECO:0000256" key="1">
    <source>
        <dbReference type="ARBA" id="ARBA00004651"/>
    </source>
</evidence>
<feature type="transmembrane region" description="Helical" evidence="6">
    <location>
        <begin position="655"/>
        <end position="675"/>
    </location>
</feature>
<dbReference type="PROSITE" id="PS50156">
    <property type="entry name" value="SSD"/>
    <property type="match status" value="1"/>
</dbReference>
<feature type="transmembrane region" description="Helical" evidence="6">
    <location>
        <begin position="273"/>
        <end position="295"/>
    </location>
</feature>
<feature type="domain" description="SSD" evidence="7">
    <location>
        <begin position="204"/>
        <end position="328"/>
    </location>
</feature>
<feature type="transmembrane region" description="Helical" evidence="6">
    <location>
        <begin position="307"/>
        <end position="329"/>
    </location>
</feature>
<keyword evidence="9" id="KW-1185">Reference proteome</keyword>
<feature type="transmembrane region" description="Helical" evidence="6">
    <location>
        <begin position="20"/>
        <end position="38"/>
    </location>
</feature>
<dbReference type="AlphaFoldDB" id="A0A4P6UU59"/>
<reference evidence="8 9" key="1">
    <citation type="submission" date="2019-02" db="EMBL/GenBank/DDBJ databases">
        <title>Ureibacillus thermophilus.</title>
        <authorList>
            <person name="Sunny J.S."/>
            <person name="Natarajan A."/>
            <person name="Saleena L.M."/>
        </authorList>
    </citation>
    <scope>NUCLEOTIDE SEQUENCE [LARGE SCALE GENOMIC DNA]</scope>
    <source>
        <strain evidence="8 9">LM102</strain>
    </source>
</reference>
<keyword evidence="3 6" id="KW-0812">Transmembrane</keyword>
<evidence type="ECO:0000313" key="9">
    <source>
        <dbReference type="Proteomes" id="UP000291151"/>
    </source>
</evidence>
<evidence type="ECO:0000256" key="3">
    <source>
        <dbReference type="ARBA" id="ARBA00022692"/>
    </source>
</evidence>
<sequence>MDVMIFMFKSLGKMTYVYRWIILALWGIASFLLILYAFKLPDVLSGDGFEMKGSYAKVQKIAKEEFNLPNNSVIVLFEKEEKVKEEAFRQFILKKLESVQNVEGLVSLISPYDQEGQLKGSVAFAVLGFDREFNDMGDILNELKMKLKSEDGIHIRLTGPALINEDMNKASQEDLKKAEMIGIPIALIVLLIAFGSFVAASVPIVIGLLAVGCSMGTLYFIGQQKELSIFTLNIVPMIGLALGIDFALLFISRFREELKSRDVKEAIVVTAQTAGRAILFSALCVILGLASMLVIDVEIFKTVAISGAVIVIFSLVIALTFLPALLSVIGRNINKLQVLEIKGSGEGVWHRFSKFVMNRAGILSLISFGILLFCSIPISNMKLSIPDATALPKEYDTRIAYEIYEKEFLGENHSEVLMIVRTKENDILEKESLRQLENLLQDLKKEEIVASVDSIFSIMGDLHYQQLYMLLHNDETKKKIAPFINKLVKGNQTIFTVHLNVDFDSEEAKEFVKRWEKNDGQIEVLLGGLPKFNQEIHDEISENFKYSLLIVFVSTFIILVLAFRSIVIPLKAIVMNIMSLMASFGLLVWIFQEGHFGFEPVPAIALMIPVFVFGVVFGLSMDYEVFLLSKIQEIYLKTNDNDRATIEGLSSTSRVITFAALIMIIVTGAFAFTGIVPVKQMGLGIALAIFIDATVVRLLLVPSLMKLMGDINWWAPKFLKKLQRANVFHEY</sequence>
<feature type="transmembrane region" description="Helical" evidence="6">
    <location>
        <begin position="360"/>
        <end position="378"/>
    </location>
</feature>
<dbReference type="EMBL" id="CP036528">
    <property type="protein sequence ID" value="QBK26889.1"/>
    <property type="molecule type" value="Genomic_DNA"/>
</dbReference>
<feature type="transmembrane region" description="Helical" evidence="6">
    <location>
        <begin position="230"/>
        <end position="252"/>
    </location>
</feature>
<evidence type="ECO:0000259" key="7">
    <source>
        <dbReference type="PROSITE" id="PS50156"/>
    </source>
</evidence>
<comment type="subcellular location">
    <subcellularLocation>
        <location evidence="1">Cell membrane</location>
        <topology evidence="1">Multi-pass membrane protein</topology>
    </subcellularLocation>
</comment>
<feature type="transmembrane region" description="Helical" evidence="6">
    <location>
        <begin position="573"/>
        <end position="591"/>
    </location>
</feature>
<dbReference type="InterPro" id="IPR004869">
    <property type="entry name" value="MMPL_dom"/>
</dbReference>
<dbReference type="SUPFAM" id="SSF82866">
    <property type="entry name" value="Multidrug efflux transporter AcrB transmembrane domain"/>
    <property type="match status" value="2"/>
</dbReference>
<dbReference type="KEGG" id="uth:DKZ56_14185"/>
<evidence type="ECO:0000256" key="6">
    <source>
        <dbReference type="SAM" id="Phobius"/>
    </source>
</evidence>
<dbReference type="InterPro" id="IPR000731">
    <property type="entry name" value="SSD"/>
</dbReference>
<evidence type="ECO:0000256" key="4">
    <source>
        <dbReference type="ARBA" id="ARBA00022989"/>
    </source>
</evidence>
<dbReference type="Pfam" id="PF03176">
    <property type="entry name" value="MMPL"/>
    <property type="match status" value="2"/>
</dbReference>
<dbReference type="Gene3D" id="1.20.1640.10">
    <property type="entry name" value="Multidrug efflux transporter AcrB transmembrane domain"/>
    <property type="match status" value="2"/>
</dbReference>
<proteinExistence type="predicted"/>
<dbReference type="PANTHER" id="PTHR33406:SF13">
    <property type="entry name" value="MEMBRANE PROTEIN YDFJ"/>
    <property type="match status" value="1"/>
</dbReference>
<protein>
    <submittedName>
        <fullName evidence="8">MMPL family transporter</fullName>
    </submittedName>
</protein>